<keyword evidence="2" id="KW-1185">Reference proteome</keyword>
<accession>A0ABQ2NGS4</accession>
<gene>
    <name evidence="1" type="ORF">GCM10010992_07110</name>
</gene>
<reference evidence="2" key="1">
    <citation type="journal article" date="2019" name="Int. J. Syst. Evol. Microbiol.">
        <title>The Global Catalogue of Microorganisms (GCM) 10K type strain sequencing project: providing services to taxonomists for standard genome sequencing and annotation.</title>
        <authorList>
            <consortium name="The Broad Institute Genomics Platform"/>
            <consortium name="The Broad Institute Genome Sequencing Center for Infectious Disease"/>
            <person name="Wu L."/>
            <person name="Ma J."/>
        </authorList>
    </citation>
    <scope>NUCLEOTIDE SEQUENCE [LARGE SCALE GENOMIC DNA]</scope>
    <source>
        <strain evidence="2">CGMCC 1.7656</strain>
    </source>
</reference>
<dbReference type="SUPFAM" id="SSF56935">
    <property type="entry name" value="Porins"/>
    <property type="match status" value="1"/>
</dbReference>
<organism evidence="1 2">
    <name type="scientific">Cloacibacterium rupense</name>
    <dbReference type="NCBI Taxonomy" id="517423"/>
    <lineage>
        <taxon>Bacteria</taxon>
        <taxon>Pseudomonadati</taxon>
        <taxon>Bacteroidota</taxon>
        <taxon>Flavobacteriia</taxon>
        <taxon>Flavobacteriales</taxon>
        <taxon>Weeksellaceae</taxon>
    </lineage>
</organism>
<comment type="caution">
    <text evidence="1">The sequence shown here is derived from an EMBL/GenBank/DDBJ whole genome shotgun (WGS) entry which is preliminary data.</text>
</comment>
<sequence>MYGQEKPKEWDINFYGYARADYIFDSRKSAYVREYQLNLYPLDVAKDANGEDKNATGSSNFLSVVSRLGVKFKGPDVFKAKISGNLEGDFFGNTEVNAAASGTGSIGLFRLRHATIKLDWAKTSLTLGQTWYPTFVPEVFPGVANFNTGIMFNPFGWAGQIRLRQKISEQLSFDLVAYKDREFTASSVSGTAPNAPTFNSSVPTLHGQFQFKNKKIIAGLGAEYQSLKPVIESGGLASDEKLNSTTVFGYFKYANEAIVTKLYGISGGNLTHLVMLGGYGSYANSNGIDSYKPTKTTAFWVDIASNKSKIAPGLFAGYSKNNGLSNSGYKALYMRGLNGTTRAIDNVWRVSARVDFKENKFKLTPELEYTGATWGAMDSSAKVVSAKENVGNFRALVSATYSF</sequence>
<dbReference type="Proteomes" id="UP000620064">
    <property type="component" value="Unassembled WGS sequence"/>
</dbReference>
<evidence type="ECO:0000313" key="1">
    <source>
        <dbReference type="EMBL" id="GGP02496.1"/>
    </source>
</evidence>
<evidence type="ECO:0000313" key="2">
    <source>
        <dbReference type="Proteomes" id="UP000620064"/>
    </source>
</evidence>
<dbReference type="EMBL" id="BMLV01000001">
    <property type="protein sequence ID" value="GGP02496.1"/>
    <property type="molecule type" value="Genomic_DNA"/>
</dbReference>
<protein>
    <submittedName>
        <fullName evidence="1">Uncharacterized protein</fullName>
    </submittedName>
</protein>
<proteinExistence type="predicted"/>
<name>A0ABQ2NGS4_9FLAO</name>